<dbReference type="EMBL" id="MT143782">
    <property type="protein sequence ID" value="QJB02415.1"/>
    <property type="molecule type" value="Genomic_DNA"/>
</dbReference>
<evidence type="ECO:0000313" key="4">
    <source>
        <dbReference type="EMBL" id="QJB02415.1"/>
    </source>
</evidence>
<dbReference type="InterPro" id="IPR015517">
    <property type="entry name" value="dCMP_deaminase-rel"/>
</dbReference>
<dbReference type="GO" id="GO:0004132">
    <property type="term" value="F:dCMP deaminase activity"/>
    <property type="evidence" value="ECO:0007669"/>
    <property type="project" value="InterPro"/>
</dbReference>
<dbReference type="GO" id="GO:0005737">
    <property type="term" value="C:cytoplasm"/>
    <property type="evidence" value="ECO:0007669"/>
    <property type="project" value="TreeGrafter"/>
</dbReference>
<dbReference type="AlphaFoldDB" id="A0A6M3M9Z2"/>
<comment type="cofactor">
    <cofactor evidence="1">
        <name>Zn(2+)</name>
        <dbReference type="ChEBI" id="CHEBI:29105"/>
    </cofactor>
</comment>
<dbReference type="CDD" id="cd01286">
    <property type="entry name" value="deoxycytidylate_deaminase"/>
    <property type="match status" value="1"/>
</dbReference>
<dbReference type="PIRSF" id="PIRSF006019">
    <property type="entry name" value="dCMP_deaminase"/>
    <property type="match status" value="1"/>
</dbReference>
<gene>
    <name evidence="4" type="ORF">MM171B01293_0001</name>
</gene>
<evidence type="ECO:0000259" key="3">
    <source>
        <dbReference type="PROSITE" id="PS51747"/>
    </source>
</evidence>
<dbReference type="Pfam" id="PF00383">
    <property type="entry name" value="dCMP_cyt_deam_1"/>
    <property type="match status" value="1"/>
</dbReference>
<dbReference type="InterPro" id="IPR002125">
    <property type="entry name" value="CMP_dCMP_dom"/>
</dbReference>
<dbReference type="InterPro" id="IPR016473">
    <property type="entry name" value="dCMP_deaminase"/>
</dbReference>
<accession>A0A6M3M9Z2</accession>
<sequence length="162" mass="18068">MVLEAQENIRPTWNEYFLSFLPIIASRATCNRGKSACLIVKDNYILATGYVGSVSGQSHCDDIGHLMIKQLNNDDSISDHCVRTSHCEQNAIAQAAKHGVSVDGATIYISMESCFSCAKLLIQSGIKRIICLKRYHSAQLTRELCREVGIELIVVENQEEKY</sequence>
<keyword evidence="2" id="KW-0378">Hydrolase</keyword>
<dbReference type="PANTHER" id="PTHR11086">
    <property type="entry name" value="DEOXYCYTIDYLATE DEAMINASE-RELATED"/>
    <property type="match status" value="1"/>
</dbReference>
<reference evidence="4" key="1">
    <citation type="submission" date="2020-03" db="EMBL/GenBank/DDBJ databases">
        <title>The deep terrestrial virosphere.</title>
        <authorList>
            <person name="Holmfeldt K."/>
            <person name="Nilsson E."/>
            <person name="Simone D."/>
            <person name="Lopez-Fernandez M."/>
            <person name="Wu X."/>
            <person name="de Brujin I."/>
            <person name="Lundin D."/>
            <person name="Andersson A."/>
            <person name="Bertilsson S."/>
            <person name="Dopson M."/>
        </authorList>
    </citation>
    <scope>NUCLEOTIDE SEQUENCE</scope>
    <source>
        <strain evidence="4">MM171B01293</strain>
    </source>
</reference>
<evidence type="ECO:0000256" key="1">
    <source>
        <dbReference type="ARBA" id="ARBA00001947"/>
    </source>
</evidence>
<feature type="domain" description="CMP/dCMP-type deaminase" evidence="3">
    <location>
        <begin position="12"/>
        <end position="152"/>
    </location>
</feature>
<dbReference type="GO" id="GO:0008270">
    <property type="term" value="F:zinc ion binding"/>
    <property type="evidence" value="ECO:0007669"/>
    <property type="project" value="InterPro"/>
</dbReference>
<dbReference type="Gene3D" id="3.40.140.10">
    <property type="entry name" value="Cytidine Deaminase, domain 2"/>
    <property type="match status" value="1"/>
</dbReference>
<evidence type="ECO:0000256" key="2">
    <source>
        <dbReference type="ARBA" id="ARBA00022801"/>
    </source>
</evidence>
<dbReference type="InterPro" id="IPR035105">
    <property type="entry name" value="Deoxycytidylate_deaminase_dom"/>
</dbReference>
<dbReference type="GO" id="GO:0006220">
    <property type="term" value="P:pyrimidine nucleotide metabolic process"/>
    <property type="evidence" value="ECO:0007669"/>
    <property type="project" value="InterPro"/>
</dbReference>
<dbReference type="SUPFAM" id="SSF53927">
    <property type="entry name" value="Cytidine deaminase-like"/>
    <property type="match status" value="1"/>
</dbReference>
<dbReference type="InterPro" id="IPR016193">
    <property type="entry name" value="Cytidine_deaminase-like"/>
</dbReference>
<name>A0A6M3M9Z2_9ZZZZ</name>
<organism evidence="4">
    <name type="scientific">viral metagenome</name>
    <dbReference type="NCBI Taxonomy" id="1070528"/>
    <lineage>
        <taxon>unclassified sequences</taxon>
        <taxon>metagenomes</taxon>
        <taxon>organismal metagenomes</taxon>
    </lineage>
</organism>
<protein>
    <submittedName>
        <fullName evidence="4">Putative CMP/dCMP deaminase zinc-binding</fullName>
    </submittedName>
</protein>
<proteinExistence type="predicted"/>
<dbReference type="PROSITE" id="PS51747">
    <property type="entry name" value="CYT_DCMP_DEAMINASES_2"/>
    <property type="match status" value="1"/>
</dbReference>
<dbReference type="PANTHER" id="PTHR11086:SF18">
    <property type="entry name" value="DEOXYCYTIDYLATE DEAMINASE"/>
    <property type="match status" value="1"/>
</dbReference>